<dbReference type="Pfam" id="PF02833">
    <property type="entry name" value="DHHA2"/>
    <property type="match status" value="1"/>
</dbReference>
<dbReference type="InterPro" id="IPR004097">
    <property type="entry name" value="DHHA2"/>
</dbReference>
<reference evidence="3 6" key="4">
    <citation type="journal article" date="2024" name="Microbiol. Resour. Announc.">
        <title>Genome annotations for the ascomycete fungi Trichoderma harzianum, Trichoderma aggressivum, and Purpureocillium lilacinum.</title>
        <authorList>
            <person name="Beijen E.P.W."/>
            <person name="Ohm R.A."/>
        </authorList>
    </citation>
    <scope>NUCLEOTIDE SEQUENCE [LARGE SCALE GENOMIC DNA]</scope>
    <source>
        <strain evidence="3 6">CBS 150709</strain>
    </source>
</reference>
<organism evidence="4 5">
    <name type="scientific">Purpureocillium lilacinum</name>
    <name type="common">Paecilomyces lilacinus</name>
    <dbReference type="NCBI Taxonomy" id="33203"/>
    <lineage>
        <taxon>Eukaryota</taxon>
        <taxon>Fungi</taxon>
        <taxon>Dikarya</taxon>
        <taxon>Ascomycota</taxon>
        <taxon>Pezizomycotina</taxon>
        <taxon>Sordariomycetes</taxon>
        <taxon>Hypocreomycetidae</taxon>
        <taxon>Hypocreales</taxon>
        <taxon>Ophiocordycipitaceae</taxon>
        <taxon>Purpureocillium</taxon>
    </lineage>
</organism>
<dbReference type="Gene3D" id="3.90.1640.10">
    <property type="entry name" value="inorganic pyrophosphatase (n-terminal core)"/>
    <property type="match status" value="1"/>
</dbReference>
<protein>
    <submittedName>
        <fullName evidence="4">Exopolyphosphatase</fullName>
    </submittedName>
</protein>
<feature type="compositionally biased region" description="Low complexity" evidence="1">
    <location>
        <begin position="135"/>
        <end position="144"/>
    </location>
</feature>
<reference evidence="4 5" key="2">
    <citation type="journal article" date="2016" name="Front. Microbiol.">
        <title>Genome and transcriptome sequences reveal the specific parasitism of the nematophagous Purpureocillium lilacinum 36-1.</title>
        <authorList>
            <person name="Xie J."/>
            <person name="Li S."/>
            <person name="Mo C."/>
            <person name="Xiao X."/>
            <person name="Peng D."/>
            <person name="Wang G."/>
            <person name="Xiao Y."/>
        </authorList>
    </citation>
    <scope>NUCLEOTIDE SEQUENCE [LARGE SCALE GENOMIC DNA]</scope>
    <source>
        <strain evidence="4 5">36-1</strain>
    </source>
</reference>
<dbReference type="AlphaFoldDB" id="A0A2U3EAC5"/>
<feature type="compositionally biased region" description="Low complexity" evidence="1">
    <location>
        <begin position="152"/>
        <end position="164"/>
    </location>
</feature>
<evidence type="ECO:0000313" key="3">
    <source>
        <dbReference type="EMBL" id="KAK4092878.1"/>
    </source>
</evidence>
<dbReference type="EMBL" id="JAWRVI010000007">
    <property type="protein sequence ID" value="KAK4092878.1"/>
    <property type="molecule type" value="Genomic_DNA"/>
</dbReference>
<feature type="domain" description="DHHA2" evidence="2">
    <location>
        <begin position="291"/>
        <end position="462"/>
    </location>
</feature>
<dbReference type="GO" id="GO:0004309">
    <property type="term" value="F:exopolyphosphatase activity"/>
    <property type="evidence" value="ECO:0007669"/>
    <property type="project" value="TreeGrafter"/>
</dbReference>
<dbReference type="PANTHER" id="PTHR12112:SF39">
    <property type="entry name" value="EG:152A3.5 PROTEIN (FBGN0003116_PN PROTEIN)"/>
    <property type="match status" value="1"/>
</dbReference>
<accession>A0A2U3EAC5</accession>
<dbReference type="InterPro" id="IPR038763">
    <property type="entry name" value="DHH_sf"/>
</dbReference>
<dbReference type="GO" id="GO:0005737">
    <property type="term" value="C:cytoplasm"/>
    <property type="evidence" value="ECO:0007669"/>
    <property type="project" value="InterPro"/>
</dbReference>
<name>A0A2U3EAC5_PURLI</name>
<dbReference type="SMART" id="SM01131">
    <property type="entry name" value="DHHA2"/>
    <property type="match status" value="1"/>
</dbReference>
<dbReference type="SUPFAM" id="SSF64182">
    <property type="entry name" value="DHH phosphoesterases"/>
    <property type="match status" value="1"/>
</dbReference>
<dbReference type="Gene3D" id="3.10.310.20">
    <property type="entry name" value="DHHA2 domain"/>
    <property type="match status" value="1"/>
</dbReference>
<evidence type="ECO:0000256" key="1">
    <source>
        <dbReference type="SAM" id="MobiDB-lite"/>
    </source>
</evidence>
<dbReference type="PANTHER" id="PTHR12112">
    <property type="entry name" value="BNIP - RELATED"/>
    <property type="match status" value="1"/>
</dbReference>
<evidence type="ECO:0000313" key="4">
    <source>
        <dbReference type="EMBL" id="PWI71455.1"/>
    </source>
</evidence>
<feature type="region of interest" description="Disordered" evidence="1">
    <location>
        <begin position="130"/>
        <end position="164"/>
    </location>
</feature>
<proteinExistence type="predicted"/>
<dbReference type="InterPro" id="IPR038222">
    <property type="entry name" value="DHHA2_dom_sf"/>
</dbReference>
<evidence type="ECO:0000259" key="2">
    <source>
        <dbReference type="SMART" id="SM01131"/>
    </source>
</evidence>
<dbReference type="Proteomes" id="UP001287286">
    <property type="component" value="Unassembled WGS sequence"/>
</dbReference>
<evidence type="ECO:0000313" key="6">
    <source>
        <dbReference type="Proteomes" id="UP001287286"/>
    </source>
</evidence>
<reference evidence="4" key="1">
    <citation type="submission" date="2015-05" db="EMBL/GenBank/DDBJ databases">
        <authorList>
            <person name="Wang D.B."/>
            <person name="Wang M."/>
        </authorList>
    </citation>
    <scope>NUCLEOTIDE SEQUENCE</scope>
    <source>
        <strain evidence="4">36-1</strain>
    </source>
</reference>
<keyword evidence="6" id="KW-1185">Reference proteome</keyword>
<dbReference type="Proteomes" id="UP000245956">
    <property type="component" value="Unassembled WGS sequence"/>
</dbReference>
<gene>
    <name evidence="4" type="ORF">PCL_11549</name>
    <name evidence="3" type="ORF">Purlil1_2803</name>
</gene>
<comment type="caution">
    <text evidence="4">The sequence shown here is derived from an EMBL/GenBank/DDBJ whole genome shotgun (WGS) entry which is preliminary data.</text>
</comment>
<evidence type="ECO:0000313" key="5">
    <source>
        <dbReference type="Proteomes" id="UP000245956"/>
    </source>
</evidence>
<dbReference type="EMBL" id="LCWV01000007">
    <property type="protein sequence ID" value="PWI71455.1"/>
    <property type="molecule type" value="Genomic_DNA"/>
</dbReference>
<reference evidence="3" key="3">
    <citation type="submission" date="2023-11" db="EMBL/GenBank/DDBJ databases">
        <authorList>
            <person name="Beijen E."/>
            <person name="Ohm R.A."/>
        </authorList>
    </citation>
    <scope>NUCLEOTIDE SEQUENCE</scope>
    <source>
        <strain evidence="3">CBS 150709</strain>
    </source>
</reference>
<sequence length="465" mass="49521">MPPPRASLKSFLASARAALTAPASQRTAPLTVVVGNESAVSVWWRGTTTPTTTTRSGTKLTDDFSRAPTDLDSLCCAIVYAYIRSHSPPHSLHVPLSNLPRADLGLRTEMTAVLRRAGLAPSDLLTLSEFPLPSPGGTPSATSSGAGGGVAAPGSAGPDSGLAPEDTRWVLVDHNAITGPLKAAGYAARVVGCVDHHVEEHQVPQDAAPRVVEPCGSCMSLVVDECRAAWDELSQRDSRGDDDLVRLGLAAILLDTVNLTAEAKVKDKDVRAVKYLESKAQDESFSRDKYFEDISAVKEDISGLSFRDIFRKDYKEWEDGGLTLGVSCVVQDFSYLLDRADGSADTLLEHLSSWAKERNLDVAAVMTTSHPDGEFQRHLLVWGVNPRGSAAASRFADIAGDKLGLNQWQGGELDAAVVDAAADGAAGEASAGGRGQNTRFAWRQHDLAASRKQVAPLLREAMRMG</sequence>